<reference evidence="2 3" key="1">
    <citation type="journal article" date="2023" name="Mol. Ecol. Resour.">
        <title>Chromosome-level genome assembly of a triploid poplar Populus alba 'Berolinensis'.</title>
        <authorList>
            <person name="Chen S."/>
            <person name="Yu Y."/>
            <person name="Wang X."/>
            <person name="Wang S."/>
            <person name="Zhang T."/>
            <person name="Zhou Y."/>
            <person name="He R."/>
            <person name="Meng N."/>
            <person name="Wang Y."/>
            <person name="Liu W."/>
            <person name="Liu Z."/>
            <person name="Liu J."/>
            <person name="Guo Q."/>
            <person name="Huang H."/>
            <person name="Sederoff R.R."/>
            <person name="Wang G."/>
            <person name="Qu G."/>
            <person name="Chen S."/>
        </authorList>
    </citation>
    <scope>NUCLEOTIDE SEQUENCE [LARGE SCALE GENOMIC DNA]</scope>
    <source>
        <strain evidence="2">SC-2020</strain>
    </source>
</reference>
<organism evidence="2 3">
    <name type="scientific">Populus alba x Populus x berolinensis</name>
    <dbReference type="NCBI Taxonomy" id="444605"/>
    <lineage>
        <taxon>Eukaryota</taxon>
        <taxon>Viridiplantae</taxon>
        <taxon>Streptophyta</taxon>
        <taxon>Embryophyta</taxon>
        <taxon>Tracheophyta</taxon>
        <taxon>Spermatophyta</taxon>
        <taxon>Magnoliopsida</taxon>
        <taxon>eudicotyledons</taxon>
        <taxon>Gunneridae</taxon>
        <taxon>Pentapetalae</taxon>
        <taxon>rosids</taxon>
        <taxon>fabids</taxon>
        <taxon>Malpighiales</taxon>
        <taxon>Salicaceae</taxon>
        <taxon>Saliceae</taxon>
        <taxon>Populus</taxon>
    </lineage>
</organism>
<dbReference type="Proteomes" id="UP001164929">
    <property type="component" value="Chromosome 4"/>
</dbReference>
<comment type="caution">
    <text evidence="2">The sequence shown here is derived from an EMBL/GenBank/DDBJ whole genome shotgun (WGS) entry which is preliminary data.</text>
</comment>
<protein>
    <submittedName>
        <fullName evidence="2">Uncharacterized protein</fullName>
    </submittedName>
</protein>
<keyword evidence="1" id="KW-1133">Transmembrane helix</keyword>
<evidence type="ECO:0000313" key="3">
    <source>
        <dbReference type="Proteomes" id="UP001164929"/>
    </source>
</evidence>
<dbReference type="EMBL" id="JAQIZT010000004">
    <property type="protein sequence ID" value="KAJ7000882.1"/>
    <property type="molecule type" value="Genomic_DNA"/>
</dbReference>
<gene>
    <name evidence="2" type="ORF">NC653_011361</name>
</gene>
<keyword evidence="3" id="KW-1185">Reference proteome</keyword>
<accession>A0AAD6R3D6</accession>
<keyword evidence="1" id="KW-0472">Membrane</keyword>
<dbReference type="AlphaFoldDB" id="A0AAD6R3D6"/>
<sequence>MNKHKCMVLGNQKCPHTPARAQASTYAFKLTFISKLGCKMRTGMVKYSEIISKRRQSSMNIWILLVLGLFVVTMGFGGNNGPTKVVSLWMCNALVNVTSEQVKVLFVGDRIFTYHVGASNLVRFGLKRNCRT</sequence>
<name>A0AAD6R3D6_9ROSI</name>
<keyword evidence="1" id="KW-0812">Transmembrane</keyword>
<evidence type="ECO:0000313" key="2">
    <source>
        <dbReference type="EMBL" id="KAJ7000882.1"/>
    </source>
</evidence>
<proteinExistence type="predicted"/>
<feature type="transmembrane region" description="Helical" evidence="1">
    <location>
        <begin position="61"/>
        <end position="78"/>
    </location>
</feature>
<evidence type="ECO:0000256" key="1">
    <source>
        <dbReference type="SAM" id="Phobius"/>
    </source>
</evidence>